<keyword evidence="3" id="KW-1185">Reference proteome</keyword>
<protein>
    <submittedName>
        <fullName evidence="2">Uncharacterized protein</fullName>
    </submittedName>
</protein>
<accession>A0A1Y3AZ14</accession>
<evidence type="ECO:0000256" key="1">
    <source>
        <dbReference type="SAM" id="MobiDB-lite"/>
    </source>
</evidence>
<dbReference type="EMBL" id="MUJZ01050274">
    <property type="protein sequence ID" value="OTF73752.1"/>
    <property type="molecule type" value="Genomic_DNA"/>
</dbReference>
<evidence type="ECO:0000313" key="2">
    <source>
        <dbReference type="EMBL" id="OTF73752.1"/>
    </source>
</evidence>
<reference evidence="2 3" key="1">
    <citation type="submission" date="2017-03" db="EMBL/GenBank/DDBJ databases">
        <title>Genome Survey of Euroglyphus maynei.</title>
        <authorList>
            <person name="Arlian L.G."/>
            <person name="Morgan M.S."/>
            <person name="Rider S.D."/>
        </authorList>
    </citation>
    <scope>NUCLEOTIDE SEQUENCE [LARGE SCALE GENOMIC DNA]</scope>
    <source>
        <strain evidence="2">Arlian Lab</strain>
        <tissue evidence="2">Whole body</tissue>
    </source>
</reference>
<feature type="compositionally biased region" description="Low complexity" evidence="1">
    <location>
        <begin position="1"/>
        <end position="27"/>
    </location>
</feature>
<comment type="caution">
    <text evidence="2">The sequence shown here is derived from an EMBL/GenBank/DDBJ whole genome shotgun (WGS) entry which is preliminary data.</text>
</comment>
<organism evidence="2 3">
    <name type="scientific">Euroglyphus maynei</name>
    <name type="common">Mayne's house dust mite</name>
    <dbReference type="NCBI Taxonomy" id="6958"/>
    <lineage>
        <taxon>Eukaryota</taxon>
        <taxon>Metazoa</taxon>
        <taxon>Ecdysozoa</taxon>
        <taxon>Arthropoda</taxon>
        <taxon>Chelicerata</taxon>
        <taxon>Arachnida</taxon>
        <taxon>Acari</taxon>
        <taxon>Acariformes</taxon>
        <taxon>Sarcoptiformes</taxon>
        <taxon>Astigmata</taxon>
        <taxon>Psoroptidia</taxon>
        <taxon>Analgoidea</taxon>
        <taxon>Pyroglyphidae</taxon>
        <taxon>Pyroglyphinae</taxon>
        <taxon>Euroglyphus</taxon>
    </lineage>
</organism>
<dbReference type="Proteomes" id="UP000194236">
    <property type="component" value="Unassembled WGS sequence"/>
</dbReference>
<evidence type="ECO:0000313" key="3">
    <source>
        <dbReference type="Proteomes" id="UP000194236"/>
    </source>
</evidence>
<name>A0A1Y3AZ14_EURMA</name>
<proteinExistence type="predicted"/>
<feature type="region of interest" description="Disordered" evidence="1">
    <location>
        <begin position="1"/>
        <end position="30"/>
    </location>
</feature>
<gene>
    <name evidence="2" type="ORF">BLA29_011132</name>
</gene>
<dbReference type="AlphaFoldDB" id="A0A1Y3AZ14"/>
<sequence>MATSSLTTSSTPSLPNHIDSSSLNSWPSPSPSPVWEPSSTLISTTASRMSKSRLVVLTRLAGGVNKWSPMYNNRIRVSSRRLLKTTQPLTSMMIDSSSMEPSSSYGTLVYETSTRTIPFNLGPTPTYIIEEITNTRLVDSLGDTISPSIQDITRIVPSEMI</sequence>